<evidence type="ECO:0000313" key="6">
    <source>
        <dbReference type="EMBL" id="PXX77460.1"/>
    </source>
</evidence>
<keyword evidence="7" id="KW-1185">Reference proteome</keyword>
<dbReference type="InterPro" id="IPR036388">
    <property type="entry name" value="WH-like_DNA-bd_sf"/>
</dbReference>
<organism evidence="6 7">
    <name type="scientific">Rivihabitans pingtungensis</name>
    <dbReference type="NCBI Taxonomy" id="1054498"/>
    <lineage>
        <taxon>Bacteria</taxon>
        <taxon>Pseudomonadati</taxon>
        <taxon>Pseudomonadota</taxon>
        <taxon>Betaproteobacteria</taxon>
        <taxon>Neisseriales</taxon>
        <taxon>Aquaspirillaceae</taxon>
        <taxon>Rivihabitans</taxon>
    </lineage>
</organism>
<dbReference type="PROSITE" id="PS50931">
    <property type="entry name" value="HTH_LYSR"/>
    <property type="match status" value="1"/>
</dbReference>
<dbReference type="SUPFAM" id="SSF53850">
    <property type="entry name" value="Periplasmic binding protein-like II"/>
    <property type="match status" value="1"/>
</dbReference>
<keyword evidence="2" id="KW-0805">Transcription regulation</keyword>
<evidence type="ECO:0000259" key="5">
    <source>
        <dbReference type="PROSITE" id="PS50931"/>
    </source>
</evidence>
<dbReference type="FunFam" id="3.40.190.290:FF:000001">
    <property type="entry name" value="Transcriptional regulator, LysR family"/>
    <property type="match status" value="1"/>
</dbReference>
<dbReference type="InterPro" id="IPR005119">
    <property type="entry name" value="LysR_subst-bd"/>
</dbReference>
<keyword evidence="3" id="KW-0238">DNA-binding</keyword>
<dbReference type="RefSeq" id="WP_110391417.1">
    <property type="nucleotide sequence ID" value="NZ_QJKI01000017.1"/>
</dbReference>
<dbReference type="AlphaFoldDB" id="A0A318KJ48"/>
<dbReference type="InterPro" id="IPR058163">
    <property type="entry name" value="LysR-type_TF_proteobact-type"/>
</dbReference>
<sequence length="300" mass="33025">MEHLDSMRVFVRVAELASFTQAADSLGLPKASVSSAVQQLEARLGARLLQRTTRRVQLSDDGRLYYERCRDLLADMDELNSLFCRDDAPLSGRVRVDMPVGVARHAVLPRLPEFLARHPGLSVELSSVDRRVDVLREGFDCVLRVGALHDSTLVARRLGVLRQINCASPDYLARHGQPETLADLARHQLVHYTPGLGGKPAGFEYQDADGALHTVAMAGALTVNATDAYTAACLAGLGLIQVPLAGVRGHLLRGELVQVLPDFPPPALPVHLLYPNRRHLPRRVRAWMDWLAEVMADYLA</sequence>
<dbReference type="GO" id="GO:0003700">
    <property type="term" value="F:DNA-binding transcription factor activity"/>
    <property type="evidence" value="ECO:0007669"/>
    <property type="project" value="InterPro"/>
</dbReference>
<dbReference type="EMBL" id="QJKI01000017">
    <property type="protein sequence ID" value="PXX77460.1"/>
    <property type="molecule type" value="Genomic_DNA"/>
</dbReference>
<keyword evidence="4" id="KW-0804">Transcription</keyword>
<comment type="similarity">
    <text evidence="1">Belongs to the LysR transcriptional regulatory family.</text>
</comment>
<dbReference type="Pfam" id="PF03466">
    <property type="entry name" value="LysR_substrate"/>
    <property type="match status" value="1"/>
</dbReference>
<dbReference type="SUPFAM" id="SSF46785">
    <property type="entry name" value="Winged helix' DNA-binding domain"/>
    <property type="match status" value="1"/>
</dbReference>
<dbReference type="OrthoDB" id="9178040at2"/>
<dbReference type="PANTHER" id="PTHR30537">
    <property type="entry name" value="HTH-TYPE TRANSCRIPTIONAL REGULATOR"/>
    <property type="match status" value="1"/>
</dbReference>
<dbReference type="FunFam" id="1.10.10.10:FF:000001">
    <property type="entry name" value="LysR family transcriptional regulator"/>
    <property type="match status" value="1"/>
</dbReference>
<dbReference type="GO" id="GO:0006351">
    <property type="term" value="P:DNA-templated transcription"/>
    <property type="evidence" value="ECO:0007669"/>
    <property type="project" value="TreeGrafter"/>
</dbReference>
<dbReference type="PANTHER" id="PTHR30537:SF72">
    <property type="entry name" value="LYSR FAMILY TRANSCRIPTIONAL REGULATOR"/>
    <property type="match status" value="1"/>
</dbReference>
<evidence type="ECO:0000256" key="4">
    <source>
        <dbReference type="ARBA" id="ARBA00023163"/>
    </source>
</evidence>
<dbReference type="InterPro" id="IPR036390">
    <property type="entry name" value="WH_DNA-bd_sf"/>
</dbReference>
<dbReference type="Gene3D" id="1.10.10.10">
    <property type="entry name" value="Winged helix-like DNA-binding domain superfamily/Winged helix DNA-binding domain"/>
    <property type="match status" value="1"/>
</dbReference>
<gene>
    <name evidence="6" type="ORF">DFR34_11765</name>
</gene>
<dbReference type="GO" id="GO:0043565">
    <property type="term" value="F:sequence-specific DNA binding"/>
    <property type="evidence" value="ECO:0007669"/>
    <property type="project" value="TreeGrafter"/>
</dbReference>
<dbReference type="Proteomes" id="UP000247555">
    <property type="component" value="Unassembled WGS sequence"/>
</dbReference>
<dbReference type="InterPro" id="IPR000847">
    <property type="entry name" value="LysR_HTH_N"/>
</dbReference>
<dbReference type="Gene3D" id="3.40.190.290">
    <property type="match status" value="1"/>
</dbReference>
<dbReference type="Pfam" id="PF00126">
    <property type="entry name" value="HTH_1"/>
    <property type="match status" value="1"/>
</dbReference>
<evidence type="ECO:0000256" key="1">
    <source>
        <dbReference type="ARBA" id="ARBA00009437"/>
    </source>
</evidence>
<evidence type="ECO:0000256" key="2">
    <source>
        <dbReference type="ARBA" id="ARBA00023015"/>
    </source>
</evidence>
<reference evidence="6 7" key="1">
    <citation type="submission" date="2018-05" db="EMBL/GenBank/DDBJ databases">
        <title>Genomic Encyclopedia of Type Strains, Phase IV (KMG-IV): sequencing the most valuable type-strain genomes for metagenomic binning, comparative biology and taxonomic classification.</title>
        <authorList>
            <person name="Goeker M."/>
        </authorList>
    </citation>
    <scope>NUCLEOTIDE SEQUENCE [LARGE SCALE GENOMIC DNA]</scope>
    <source>
        <strain evidence="6 7">DSM 29661</strain>
    </source>
</reference>
<name>A0A318KJ48_9NEIS</name>
<evidence type="ECO:0000256" key="3">
    <source>
        <dbReference type="ARBA" id="ARBA00023125"/>
    </source>
</evidence>
<comment type="caution">
    <text evidence="6">The sequence shown here is derived from an EMBL/GenBank/DDBJ whole genome shotgun (WGS) entry which is preliminary data.</text>
</comment>
<proteinExistence type="inferred from homology"/>
<feature type="domain" description="HTH lysR-type" evidence="5">
    <location>
        <begin position="1"/>
        <end position="59"/>
    </location>
</feature>
<dbReference type="CDD" id="cd08472">
    <property type="entry name" value="PBP2_CrgA_like_3"/>
    <property type="match status" value="1"/>
</dbReference>
<protein>
    <submittedName>
        <fullName evidence="6">LysR family transcriptional regulator</fullName>
    </submittedName>
</protein>
<evidence type="ECO:0000313" key="7">
    <source>
        <dbReference type="Proteomes" id="UP000247555"/>
    </source>
</evidence>
<accession>A0A318KJ48</accession>